<evidence type="ECO:0000313" key="1">
    <source>
        <dbReference type="Proteomes" id="UP001652600"/>
    </source>
</evidence>
<dbReference type="InterPro" id="IPR012337">
    <property type="entry name" value="RNaseH-like_sf"/>
</dbReference>
<evidence type="ECO:0000313" key="2">
    <source>
        <dbReference type="RefSeq" id="XP_050944033.1"/>
    </source>
</evidence>
<dbReference type="Proteomes" id="UP001652600">
    <property type="component" value="Chromosome 7"/>
</dbReference>
<dbReference type="RefSeq" id="XP_050944033.1">
    <property type="nucleotide sequence ID" value="XM_051088076.1"/>
</dbReference>
<organism evidence="1 2">
    <name type="scientific">Cucumis melo</name>
    <name type="common">Muskmelon</name>
    <dbReference type="NCBI Taxonomy" id="3656"/>
    <lineage>
        <taxon>Eukaryota</taxon>
        <taxon>Viridiplantae</taxon>
        <taxon>Streptophyta</taxon>
        <taxon>Embryophyta</taxon>
        <taxon>Tracheophyta</taxon>
        <taxon>Spermatophyta</taxon>
        <taxon>Magnoliopsida</taxon>
        <taxon>eudicotyledons</taxon>
        <taxon>Gunneridae</taxon>
        <taxon>Pentapetalae</taxon>
        <taxon>rosids</taxon>
        <taxon>fabids</taxon>
        <taxon>Cucurbitales</taxon>
        <taxon>Cucurbitaceae</taxon>
        <taxon>Benincaseae</taxon>
        <taxon>Cucumis</taxon>
    </lineage>
</organism>
<keyword evidence="1" id="KW-1185">Reference proteome</keyword>
<dbReference type="Gene3D" id="3.30.420.10">
    <property type="entry name" value="Ribonuclease H-like superfamily/Ribonuclease H"/>
    <property type="match status" value="1"/>
</dbReference>
<accession>A0ABM3L1X4</accession>
<dbReference type="SUPFAM" id="SSF53098">
    <property type="entry name" value="Ribonuclease H-like"/>
    <property type="match status" value="1"/>
</dbReference>
<dbReference type="GeneID" id="127150373"/>
<reference evidence="2" key="1">
    <citation type="submission" date="2025-08" db="UniProtKB">
        <authorList>
            <consortium name="RefSeq"/>
        </authorList>
    </citation>
    <scope>IDENTIFICATION</scope>
    <source>
        <tissue evidence="2">Stem</tissue>
    </source>
</reference>
<dbReference type="InterPro" id="IPR036397">
    <property type="entry name" value="RNaseH_sf"/>
</dbReference>
<proteinExistence type="predicted"/>
<protein>
    <submittedName>
        <fullName evidence="2">Uncharacterized protein LOC127150373</fullName>
    </submittedName>
</protein>
<dbReference type="InterPro" id="IPR052160">
    <property type="entry name" value="Gypsy_RT_Integrase-like"/>
</dbReference>
<name>A0ABM3L1X4_CUCME</name>
<sequence length="179" mass="21130">MSQSWLRQYPARIMMQLQQEIFLKKNIFSPFGKRGQAEVSNRDIKKILENVVNSSYKDWADHLDSTLWAYRTAYKTPIGMPLYGLVFGKACHLPLELEHKALWPCKKLNFDNHTAREARLLHLNELQEWHSQAYENAKIYKEKTKAWHDRRICKQELHIGQKVLLFNSCLHLFSGKICS</sequence>
<dbReference type="PANTHER" id="PTHR47266">
    <property type="entry name" value="ENDONUCLEASE-RELATED"/>
    <property type="match status" value="1"/>
</dbReference>
<gene>
    <name evidence="2" type="primary">LOC127150373</name>
</gene>